<evidence type="ECO:0000256" key="1">
    <source>
        <dbReference type="SAM" id="MobiDB-lite"/>
    </source>
</evidence>
<sequence>MPSASRTQADTPYALLVTPQFQSGKTDVATALATEMALVHNALIRGLNSVYNQAPYIQPHQWKNFVAYTRAWAAVVHNHHRLGEEFKVCGLIDAFASALHAHLASEPAALLTQLVPHDETKVTKAYKAVDKGIGRITWAELGNKVVFALLAHDVAYEGGLHRDFPPLPSAMKWVLRCRGRPMPGLNLIGSPRSSPAAAATSHQPSRTPPEWDVP</sequence>
<dbReference type="OrthoDB" id="58416at2759"/>
<evidence type="ECO:0000313" key="2">
    <source>
        <dbReference type="EMBL" id="KAF2395911.1"/>
    </source>
</evidence>
<evidence type="ECO:0000313" key="3">
    <source>
        <dbReference type="Proteomes" id="UP000799640"/>
    </source>
</evidence>
<feature type="region of interest" description="Disordered" evidence="1">
    <location>
        <begin position="186"/>
        <end position="214"/>
    </location>
</feature>
<feature type="compositionally biased region" description="Low complexity" evidence="1">
    <location>
        <begin position="190"/>
        <end position="201"/>
    </location>
</feature>
<protein>
    <recommendedName>
        <fullName evidence="4">Hemerythrin-like domain-containing protein</fullName>
    </recommendedName>
</protein>
<reference evidence="2" key="1">
    <citation type="journal article" date="2020" name="Stud. Mycol.">
        <title>101 Dothideomycetes genomes: a test case for predicting lifestyles and emergence of pathogens.</title>
        <authorList>
            <person name="Haridas S."/>
            <person name="Albert R."/>
            <person name="Binder M."/>
            <person name="Bloem J."/>
            <person name="Labutti K."/>
            <person name="Salamov A."/>
            <person name="Andreopoulos B."/>
            <person name="Baker S."/>
            <person name="Barry K."/>
            <person name="Bills G."/>
            <person name="Bluhm B."/>
            <person name="Cannon C."/>
            <person name="Castanera R."/>
            <person name="Culley D."/>
            <person name="Daum C."/>
            <person name="Ezra D."/>
            <person name="Gonzalez J."/>
            <person name="Henrissat B."/>
            <person name="Kuo A."/>
            <person name="Liang C."/>
            <person name="Lipzen A."/>
            <person name="Lutzoni F."/>
            <person name="Magnuson J."/>
            <person name="Mondo S."/>
            <person name="Nolan M."/>
            <person name="Ohm R."/>
            <person name="Pangilinan J."/>
            <person name="Park H.-J."/>
            <person name="Ramirez L."/>
            <person name="Alfaro M."/>
            <person name="Sun H."/>
            <person name="Tritt A."/>
            <person name="Yoshinaga Y."/>
            <person name="Zwiers L.-H."/>
            <person name="Turgeon B."/>
            <person name="Goodwin S."/>
            <person name="Spatafora J."/>
            <person name="Crous P."/>
            <person name="Grigoriev I."/>
        </authorList>
    </citation>
    <scope>NUCLEOTIDE SEQUENCE</scope>
    <source>
        <strain evidence="2">CBS 262.69</strain>
    </source>
</reference>
<organism evidence="2 3">
    <name type="scientific">Trichodelitschia bisporula</name>
    <dbReference type="NCBI Taxonomy" id="703511"/>
    <lineage>
        <taxon>Eukaryota</taxon>
        <taxon>Fungi</taxon>
        <taxon>Dikarya</taxon>
        <taxon>Ascomycota</taxon>
        <taxon>Pezizomycotina</taxon>
        <taxon>Dothideomycetes</taxon>
        <taxon>Dothideomycetes incertae sedis</taxon>
        <taxon>Phaeotrichales</taxon>
        <taxon>Phaeotrichaceae</taxon>
        <taxon>Trichodelitschia</taxon>
    </lineage>
</organism>
<dbReference type="PANTHER" id="PTHR38048:SF2">
    <property type="entry name" value="HEMERYTHRIN-LIKE DOMAIN-CONTAINING PROTEIN"/>
    <property type="match status" value="1"/>
</dbReference>
<dbReference type="AlphaFoldDB" id="A0A6G1HJ36"/>
<gene>
    <name evidence="2" type="ORF">EJ06DRAFT_585642</name>
</gene>
<evidence type="ECO:0008006" key="4">
    <source>
        <dbReference type="Google" id="ProtNLM"/>
    </source>
</evidence>
<name>A0A6G1HJ36_9PEZI</name>
<accession>A0A6G1HJ36</accession>
<dbReference type="PANTHER" id="PTHR38048">
    <property type="entry name" value="EXPRESSED PROTEIN"/>
    <property type="match status" value="1"/>
</dbReference>
<proteinExistence type="predicted"/>
<dbReference type="Proteomes" id="UP000799640">
    <property type="component" value="Unassembled WGS sequence"/>
</dbReference>
<dbReference type="InterPro" id="IPR053206">
    <property type="entry name" value="Dimeric_xanthone_biosynth"/>
</dbReference>
<keyword evidence="3" id="KW-1185">Reference proteome</keyword>
<dbReference type="EMBL" id="ML996710">
    <property type="protein sequence ID" value="KAF2395911.1"/>
    <property type="molecule type" value="Genomic_DNA"/>
</dbReference>